<feature type="region of interest" description="Disordered" evidence="1">
    <location>
        <begin position="96"/>
        <end position="122"/>
    </location>
</feature>
<feature type="region of interest" description="Disordered" evidence="1">
    <location>
        <begin position="1"/>
        <end position="78"/>
    </location>
</feature>
<evidence type="ECO:0000256" key="1">
    <source>
        <dbReference type="SAM" id="MobiDB-lite"/>
    </source>
</evidence>
<dbReference type="Proteomes" id="UP000324897">
    <property type="component" value="Unassembled WGS sequence"/>
</dbReference>
<evidence type="ECO:0000313" key="3">
    <source>
        <dbReference type="Proteomes" id="UP000324897"/>
    </source>
</evidence>
<dbReference type="Gramene" id="TVT96711">
    <property type="protein sequence ID" value="TVT96711"/>
    <property type="gene ID" value="EJB05_58068"/>
</dbReference>
<proteinExistence type="predicted"/>
<dbReference type="AlphaFoldDB" id="A0A5J9SC72"/>
<dbReference type="EMBL" id="RWGY01001135">
    <property type="protein sequence ID" value="TVT96711.1"/>
    <property type="molecule type" value="Genomic_DNA"/>
</dbReference>
<feature type="compositionally biased region" description="Low complexity" evidence="1">
    <location>
        <begin position="50"/>
        <end position="72"/>
    </location>
</feature>
<comment type="caution">
    <text evidence="2">The sequence shown here is derived from an EMBL/GenBank/DDBJ whole genome shotgun (WGS) entry which is preliminary data.</text>
</comment>
<name>A0A5J9SC72_9POAL</name>
<keyword evidence="3" id="KW-1185">Reference proteome</keyword>
<reference evidence="2 3" key="1">
    <citation type="journal article" date="2019" name="Sci. Rep.">
        <title>A high-quality genome of Eragrostis curvula grass provides insights into Poaceae evolution and supports new strategies to enhance forage quality.</title>
        <authorList>
            <person name="Carballo J."/>
            <person name="Santos B.A.C.M."/>
            <person name="Zappacosta D."/>
            <person name="Garbus I."/>
            <person name="Selva J.P."/>
            <person name="Gallo C.A."/>
            <person name="Diaz A."/>
            <person name="Albertini E."/>
            <person name="Caccamo M."/>
            <person name="Echenique V."/>
        </authorList>
    </citation>
    <scope>NUCLEOTIDE SEQUENCE [LARGE SCALE GENOMIC DNA]</scope>
    <source>
        <strain evidence="3">cv. Victoria</strain>
        <tissue evidence="2">Leaf</tissue>
    </source>
</reference>
<organism evidence="2 3">
    <name type="scientific">Eragrostis curvula</name>
    <name type="common">weeping love grass</name>
    <dbReference type="NCBI Taxonomy" id="38414"/>
    <lineage>
        <taxon>Eukaryota</taxon>
        <taxon>Viridiplantae</taxon>
        <taxon>Streptophyta</taxon>
        <taxon>Embryophyta</taxon>
        <taxon>Tracheophyta</taxon>
        <taxon>Spermatophyta</taxon>
        <taxon>Magnoliopsida</taxon>
        <taxon>Liliopsida</taxon>
        <taxon>Poales</taxon>
        <taxon>Poaceae</taxon>
        <taxon>PACMAD clade</taxon>
        <taxon>Chloridoideae</taxon>
        <taxon>Eragrostideae</taxon>
        <taxon>Eragrostidinae</taxon>
        <taxon>Eragrostis</taxon>
    </lineage>
</organism>
<gene>
    <name evidence="2" type="ORF">EJB05_58068</name>
</gene>
<feature type="compositionally biased region" description="Basic residues" evidence="1">
    <location>
        <begin position="24"/>
        <end position="33"/>
    </location>
</feature>
<evidence type="ECO:0000313" key="2">
    <source>
        <dbReference type="EMBL" id="TVT96711.1"/>
    </source>
</evidence>
<feature type="non-terminal residue" evidence="2">
    <location>
        <position position="1"/>
    </location>
</feature>
<accession>A0A5J9SC72</accession>
<protein>
    <submittedName>
        <fullName evidence="2">Uncharacterized protein</fullName>
    </submittedName>
</protein>
<sequence>MGGCHAPSEGRTAAARRGSDRRPRAGRYRRIGGRRSSGGTDWELCGLETSSGSPPQSSSPRLNHSAPPLLLAARHRPPPWSPDGYPHELEWVTTHGFNPWKPKERGPSQPANARTQPAPNPFKSWTRLSNVKVTSEAKSYQPVENDMIVNFLPTTTVKKLKEYSDDIPRLTEYNFTSFQPDYTVSKSFIPDTKDSTPFTARDMKVTV</sequence>